<dbReference type="PANTHER" id="PTHR10110">
    <property type="entry name" value="SODIUM/HYDROGEN EXCHANGER"/>
    <property type="match status" value="1"/>
</dbReference>
<comment type="caution">
    <text evidence="13">The sequence shown here is derived from an EMBL/GenBank/DDBJ whole genome shotgun (WGS) entry which is preliminary data.</text>
</comment>
<feature type="domain" description="Cation/H+ exchanger transmembrane" evidence="12">
    <location>
        <begin position="12"/>
        <end position="397"/>
    </location>
</feature>
<feature type="transmembrane region" description="Helical" evidence="11">
    <location>
        <begin position="261"/>
        <end position="279"/>
    </location>
</feature>
<keyword evidence="5 11" id="KW-1133">Transmembrane helix</keyword>
<keyword evidence="4 11" id="KW-0812">Transmembrane</keyword>
<feature type="transmembrane region" description="Helical" evidence="11">
    <location>
        <begin position="299"/>
        <end position="321"/>
    </location>
</feature>
<name>A0ABT0IS70_9HYPH</name>
<dbReference type="RefSeq" id="WP_248683301.1">
    <property type="nucleotide sequence ID" value="NZ_JALPRY010000012.1"/>
</dbReference>
<dbReference type="InterPro" id="IPR018422">
    <property type="entry name" value="Cation/H_exchanger_CPA1"/>
</dbReference>
<evidence type="ECO:0000256" key="8">
    <source>
        <dbReference type="ARBA" id="ARBA00023136"/>
    </source>
</evidence>
<feature type="transmembrane region" description="Helical" evidence="11">
    <location>
        <begin position="81"/>
        <end position="105"/>
    </location>
</feature>
<feature type="transmembrane region" description="Helical" evidence="11">
    <location>
        <begin position="342"/>
        <end position="362"/>
    </location>
</feature>
<evidence type="ECO:0000256" key="6">
    <source>
        <dbReference type="ARBA" id="ARBA00023053"/>
    </source>
</evidence>
<proteinExistence type="predicted"/>
<evidence type="ECO:0000256" key="7">
    <source>
        <dbReference type="ARBA" id="ARBA00023065"/>
    </source>
</evidence>
<keyword evidence="7" id="KW-0406">Ion transport</keyword>
<feature type="coiled-coil region" evidence="10">
    <location>
        <begin position="418"/>
        <end position="445"/>
    </location>
</feature>
<keyword evidence="6" id="KW-0915">Sodium</keyword>
<dbReference type="PANTHER" id="PTHR10110:SF86">
    <property type="entry name" value="SODIUM_HYDROGEN EXCHANGER 7"/>
    <property type="match status" value="1"/>
</dbReference>
<evidence type="ECO:0000256" key="10">
    <source>
        <dbReference type="SAM" id="Coils"/>
    </source>
</evidence>
<dbReference type="Proteomes" id="UP001202827">
    <property type="component" value="Unassembled WGS sequence"/>
</dbReference>
<dbReference type="Gene3D" id="6.10.140.1330">
    <property type="match status" value="1"/>
</dbReference>
<gene>
    <name evidence="13" type="ORF">M0654_12150</name>
</gene>
<evidence type="ECO:0000256" key="11">
    <source>
        <dbReference type="SAM" id="Phobius"/>
    </source>
</evidence>
<organism evidence="13 14">
    <name type="scientific">Neorhizobium turbinariae</name>
    <dbReference type="NCBI Taxonomy" id="2937795"/>
    <lineage>
        <taxon>Bacteria</taxon>
        <taxon>Pseudomonadati</taxon>
        <taxon>Pseudomonadota</taxon>
        <taxon>Alphaproteobacteria</taxon>
        <taxon>Hyphomicrobiales</taxon>
        <taxon>Rhizobiaceae</taxon>
        <taxon>Rhizobium/Agrobacterium group</taxon>
        <taxon>Neorhizobium</taxon>
    </lineage>
</organism>
<keyword evidence="9" id="KW-0739">Sodium transport</keyword>
<keyword evidence="8 11" id="KW-0472">Membrane</keyword>
<dbReference type="Pfam" id="PF00999">
    <property type="entry name" value="Na_H_Exchanger"/>
    <property type="match status" value="1"/>
</dbReference>
<evidence type="ECO:0000256" key="3">
    <source>
        <dbReference type="ARBA" id="ARBA00022475"/>
    </source>
</evidence>
<reference evidence="13 14" key="1">
    <citation type="submission" date="2022-04" db="EMBL/GenBank/DDBJ databases">
        <title>Rhizobium coralii sp. nov., isolated from coral Turbinaria peltata.</title>
        <authorList>
            <person name="Sun H."/>
        </authorList>
    </citation>
    <scope>NUCLEOTIDE SEQUENCE [LARGE SCALE GENOMIC DNA]</scope>
    <source>
        <strain evidence="13 14">NTR19</strain>
    </source>
</reference>
<dbReference type="EMBL" id="JALPRY010000012">
    <property type="protein sequence ID" value="MCK8780737.1"/>
    <property type="molecule type" value="Genomic_DNA"/>
</dbReference>
<dbReference type="InterPro" id="IPR006153">
    <property type="entry name" value="Cation/H_exchanger_TM"/>
</dbReference>
<feature type="transmembrane region" description="Helical" evidence="11">
    <location>
        <begin position="111"/>
        <end position="137"/>
    </location>
</feature>
<protein>
    <submittedName>
        <fullName evidence="13">Cation:proton antiporter</fullName>
    </submittedName>
</protein>
<evidence type="ECO:0000256" key="2">
    <source>
        <dbReference type="ARBA" id="ARBA00022448"/>
    </source>
</evidence>
<evidence type="ECO:0000313" key="14">
    <source>
        <dbReference type="Proteomes" id="UP001202827"/>
    </source>
</evidence>
<evidence type="ECO:0000256" key="5">
    <source>
        <dbReference type="ARBA" id="ARBA00022989"/>
    </source>
</evidence>
<evidence type="ECO:0000256" key="1">
    <source>
        <dbReference type="ARBA" id="ARBA00004651"/>
    </source>
</evidence>
<evidence type="ECO:0000256" key="9">
    <source>
        <dbReference type="ARBA" id="ARBA00023201"/>
    </source>
</evidence>
<feature type="transmembrane region" description="Helical" evidence="11">
    <location>
        <begin position="49"/>
        <end position="69"/>
    </location>
</feature>
<keyword evidence="2" id="KW-0813">Transport</keyword>
<comment type="subcellular location">
    <subcellularLocation>
        <location evidence="1">Cell membrane</location>
        <topology evidence="1">Multi-pass membrane protein</topology>
    </subcellularLocation>
</comment>
<evidence type="ECO:0000256" key="4">
    <source>
        <dbReference type="ARBA" id="ARBA00022692"/>
    </source>
</evidence>
<keyword evidence="10" id="KW-0175">Coiled coil</keyword>
<feature type="transmembrane region" description="Helical" evidence="11">
    <location>
        <begin position="374"/>
        <end position="398"/>
    </location>
</feature>
<evidence type="ECO:0000313" key="13">
    <source>
        <dbReference type="EMBL" id="MCK8780737.1"/>
    </source>
</evidence>
<keyword evidence="14" id="KW-1185">Reference proteome</keyword>
<sequence>MSFFESLLVLLLIAVVLLQVSRRLAVPYPSMLALAGAAVALIPGIPHITLHPATALALFIAPALLDAAFDFPIGTARRFWLPLFVFAIGGVVFTAAAVAWIGWAFAGLPVAAALVLGAIVAPPDAAAATAVLSSMAIPRNTDTVLRGESLFNDAAALLIFDAALAVQEAGHMNSEVGLHVALAVPGGILLGFVAAYGMRYITSLVSGTLGGNLLQFVQTFLLWIVASRLGLSAVLTIVTFAMTIARSSNSVSSVRMRVQSYAVWTAVVFVLNVMAFLLMGMQARNIVAEMEPDHIAQSAAFALAVVVTCIVVRFIVCVGFNRIHAFYAVRNGQPEPASLNQGILAGWCGMRGLLTLATAFALPADFPQRDLVVLTAFAVVLATLVVQGLTLSPIIRWLGLDRRADGPRELAEVRQQINAAGLEELEEAQEEEAELLRTKFRLEQQALSKSGEPTSLTNYRRLALSAIAAQRRRLEELRAAHHVNVDEYNLLLEEIDWRELSVLPEKARRIEEI</sequence>
<keyword evidence="3" id="KW-1003">Cell membrane</keyword>
<feature type="transmembrane region" description="Helical" evidence="11">
    <location>
        <begin position="178"/>
        <end position="197"/>
    </location>
</feature>
<accession>A0ABT0IS70</accession>
<evidence type="ECO:0000259" key="12">
    <source>
        <dbReference type="Pfam" id="PF00999"/>
    </source>
</evidence>